<keyword evidence="3" id="KW-1185">Reference proteome</keyword>
<protein>
    <submittedName>
        <fullName evidence="2">Uncharacterized protein</fullName>
    </submittedName>
</protein>
<gene>
    <name evidence="2" type="ORF">PITC_002780</name>
</gene>
<dbReference type="AlphaFoldDB" id="A0A0A2KZL1"/>
<reference evidence="2 3" key="1">
    <citation type="journal article" date="2015" name="Mol. Plant Microbe Interact.">
        <title>Genome, transcriptome, and functional analyses of Penicillium expansum provide new insights into secondary metabolism and pathogenicity.</title>
        <authorList>
            <person name="Ballester A.R."/>
            <person name="Marcet-Houben M."/>
            <person name="Levin E."/>
            <person name="Sela N."/>
            <person name="Selma-Lazaro C."/>
            <person name="Carmona L."/>
            <person name="Wisniewski M."/>
            <person name="Droby S."/>
            <person name="Gonzalez-Candelas L."/>
            <person name="Gabaldon T."/>
        </authorList>
    </citation>
    <scope>NUCLEOTIDE SEQUENCE [LARGE SCALE GENOMIC DNA]</scope>
    <source>
        <strain evidence="2 3">PHI-1</strain>
    </source>
</reference>
<dbReference type="EMBL" id="JQGA01000833">
    <property type="protein sequence ID" value="KGO73247.1"/>
    <property type="molecule type" value="Genomic_DNA"/>
</dbReference>
<evidence type="ECO:0000313" key="2">
    <source>
        <dbReference type="EMBL" id="KGO73247.1"/>
    </source>
</evidence>
<organism evidence="2 3">
    <name type="scientific">Penicillium italicum</name>
    <name type="common">Blue mold</name>
    <dbReference type="NCBI Taxonomy" id="40296"/>
    <lineage>
        <taxon>Eukaryota</taxon>
        <taxon>Fungi</taxon>
        <taxon>Dikarya</taxon>
        <taxon>Ascomycota</taxon>
        <taxon>Pezizomycotina</taxon>
        <taxon>Eurotiomycetes</taxon>
        <taxon>Eurotiomycetidae</taxon>
        <taxon>Eurotiales</taxon>
        <taxon>Aspergillaceae</taxon>
        <taxon>Penicillium</taxon>
    </lineage>
</organism>
<feature type="region of interest" description="Disordered" evidence="1">
    <location>
        <begin position="49"/>
        <end position="68"/>
    </location>
</feature>
<feature type="compositionally biased region" description="Acidic residues" evidence="1">
    <location>
        <begin position="55"/>
        <end position="68"/>
    </location>
</feature>
<sequence>MFTEFPRLMRAGRREKSATSDEVSAKRVDDPSDDCKFCGSSLINRLVPKVLPTPGDDDDDDDEFIDPI</sequence>
<feature type="compositionally biased region" description="Basic and acidic residues" evidence="1">
    <location>
        <begin position="12"/>
        <end position="31"/>
    </location>
</feature>
<comment type="caution">
    <text evidence="2">The sequence shown here is derived from an EMBL/GenBank/DDBJ whole genome shotgun (WGS) entry which is preliminary data.</text>
</comment>
<name>A0A0A2KZL1_PENIT</name>
<feature type="region of interest" description="Disordered" evidence="1">
    <location>
        <begin position="1"/>
        <end position="31"/>
    </location>
</feature>
<dbReference type="Proteomes" id="UP000030104">
    <property type="component" value="Unassembled WGS sequence"/>
</dbReference>
<evidence type="ECO:0000256" key="1">
    <source>
        <dbReference type="SAM" id="MobiDB-lite"/>
    </source>
</evidence>
<evidence type="ECO:0000313" key="3">
    <source>
        <dbReference type="Proteomes" id="UP000030104"/>
    </source>
</evidence>
<proteinExistence type="predicted"/>
<dbReference type="HOGENOM" id="CLU_2794733_0_0_1"/>
<accession>A0A0A2KZL1</accession>